<gene>
    <name evidence="3" type="ORF">PCOR1329_LOCUS80732</name>
</gene>
<dbReference type="Pfam" id="PF04059">
    <property type="entry name" value="RRM_2"/>
    <property type="match status" value="1"/>
</dbReference>
<comment type="caution">
    <text evidence="3">The sequence shown here is derived from an EMBL/GenBank/DDBJ whole genome shotgun (WGS) entry which is preliminary data.</text>
</comment>
<dbReference type="InterPro" id="IPR035979">
    <property type="entry name" value="RBD_domain_sf"/>
</dbReference>
<keyword evidence="4" id="KW-1185">Reference proteome</keyword>
<sequence>MDVDFFSGVALTKALLPAWVAAGRGHVVQVSSVQAFPRRPVLKLAELEELSAPPAAPAGGRSAAGGGGRGAGARGRTPGLPAPCPLGAATMQAPAASAAGGFTTVMLRHVPEAVTQESLMLELDKAGFAFMYDFVHLRSDLRSRFSSDRGMAFVNFLTPQIAGAFSEAFHGACEVGGHALEAGCLEVLPAKIQGFALNAAQHHSSASVAHRGCRRARPVFLPKTADAHAQLERLRWSRPLQPRALAD</sequence>
<accession>A0ABN9XXI7</accession>
<dbReference type="InterPro" id="IPR007201">
    <property type="entry name" value="Mei2-like_Rrm_C"/>
</dbReference>
<dbReference type="SUPFAM" id="SSF51735">
    <property type="entry name" value="NAD(P)-binding Rossmann-fold domains"/>
    <property type="match status" value="1"/>
</dbReference>
<evidence type="ECO:0000256" key="1">
    <source>
        <dbReference type="SAM" id="MobiDB-lite"/>
    </source>
</evidence>
<dbReference type="EMBL" id="CAUYUJ010021467">
    <property type="protein sequence ID" value="CAK0904811.1"/>
    <property type="molecule type" value="Genomic_DNA"/>
</dbReference>
<name>A0ABN9XXI7_9DINO</name>
<evidence type="ECO:0000313" key="3">
    <source>
        <dbReference type="EMBL" id="CAK0904811.1"/>
    </source>
</evidence>
<protein>
    <recommendedName>
        <fullName evidence="2">Mei2-like C-terminal RNA recognition motif domain-containing protein</fullName>
    </recommendedName>
</protein>
<dbReference type="Proteomes" id="UP001189429">
    <property type="component" value="Unassembled WGS sequence"/>
</dbReference>
<feature type="compositionally biased region" description="Low complexity" evidence="1">
    <location>
        <begin position="74"/>
        <end position="86"/>
    </location>
</feature>
<evidence type="ECO:0000259" key="2">
    <source>
        <dbReference type="Pfam" id="PF04059"/>
    </source>
</evidence>
<evidence type="ECO:0000313" key="4">
    <source>
        <dbReference type="Proteomes" id="UP001189429"/>
    </source>
</evidence>
<reference evidence="3" key="1">
    <citation type="submission" date="2023-10" db="EMBL/GenBank/DDBJ databases">
        <authorList>
            <person name="Chen Y."/>
            <person name="Shah S."/>
            <person name="Dougan E. K."/>
            <person name="Thang M."/>
            <person name="Chan C."/>
        </authorList>
    </citation>
    <scope>NUCLEOTIDE SEQUENCE [LARGE SCALE GENOMIC DNA]</scope>
</reference>
<feature type="domain" description="Mei2-like C-terminal RNA recognition motif" evidence="2">
    <location>
        <begin position="103"/>
        <end position="172"/>
    </location>
</feature>
<proteinExistence type="predicted"/>
<feature type="region of interest" description="Disordered" evidence="1">
    <location>
        <begin position="53"/>
        <end position="86"/>
    </location>
</feature>
<dbReference type="SUPFAM" id="SSF54928">
    <property type="entry name" value="RNA-binding domain, RBD"/>
    <property type="match status" value="1"/>
</dbReference>
<organism evidence="3 4">
    <name type="scientific">Prorocentrum cordatum</name>
    <dbReference type="NCBI Taxonomy" id="2364126"/>
    <lineage>
        <taxon>Eukaryota</taxon>
        <taxon>Sar</taxon>
        <taxon>Alveolata</taxon>
        <taxon>Dinophyceae</taxon>
        <taxon>Prorocentrales</taxon>
        <taxon>Prorocentraceae</taxon>
        <taxon>Prorocentrum</taxon>
    </lineage>
</organism>
<feature type="compositionally biased region" description="Gly residues" evidence="1">
    <location>
        <begin position="62"/>
        <end position="73"/>
    </location>
</feature>
<dbReference type="InterPro" id="IPR036291">
    <property type="entry name" value="NAD(P)-bd_dom_sf"/>
</dbReference>